<dbReference type="PANTHER" id="PTHR34107:SF4">
    <property type="entry name" value="SLL1222 PROTEIN"/>
    <property type="match status" value="1"/>
</dbReference>
<organism evidence="2 3">
    <name type="scientific">Rubrivirga litoralis</name>
    <dbReference type="NCBI Taxonomy" id="3075598"/>
    <lineage>
        <taxon>Bacteria</taxon>
        <taxon>Pseudomonadati</taxon>
        <taxon>Rhodothermota</taxon>
        <taxon>Rhodothermia</taxon>
        <taxon>Rhodothermales</taxon>
        <taxon>Rubricoccaceae</taxon>
        <taxon>Rubrivirga</taxon>
    </lineage>
</organism>
<protein>
    <submittedName>
        <fullName evidence="2">Uma2 family endonuclease</fullName>
    </submittedName>
</protein>
<dbReference type="InterPro" id="IPR012296">
    <property type="entry name" value="Nuclease_put_TT1808"/>
</dbReference>
<evidence type="ECO:0000259" key="1">
    <source>
        <dbReference type="Pfam" id="PF05685"/>
    </source>
</evidence>
<name>A0ABU3BM56_9BACT</name>
<keyword evidence="2" id="KW-0255">Endonuclease</keyword>
<keyword evidence="2" id="KW-0540">Nuclease</keyword>
<evidence type="ECO:0000313" key="3">
    <source>
        <dbReference type="Proteomes" id="UP001267426"/>
    </source>
</evidence>
<dbReference type="InterPro" id="IPR008538">
    <property type="entry name" value="Uma2"/>
</dbReference>
<dbReference type="SUPFAM" id="SSF52980">
    <property type="entry name" value="Restriction endonuclease-like"/>
    <property type="match status" value="1"/>
</dbReference>
<accession>A0ABU3BM56</accession>
<reference evidence="2 3" key="1">
    <citation type="submission" date="2023-09" db="EMBL/GenBank/DDBJ databases">
        <authorList>
            <person name="Rey-Velasco X."/>
        </authorList>
    </citation>
    <scope>NUCLEOTIDE SEQUENCE [LARGE SCALE GENOMIC DNA]</scope>
    <source>
        <strain evidence="2 3">F394</strain>
    </source>
</reference>
<dbReference type="PANTHER" id="PTHR34107">
    <property type="entry name" value="SLL0198 PROTEIN-RELATED"/>
    <property type="match status" value="1"/>
</dbReference>
<comment type="caution">
    <text evidence="2">The sequence shown here is derived from an EMBL/GenBank/DDBJ whole genome shotgun (WGS) entry which is preliminary data.</text>
</comment>
<gene>
    <name evidence="2" type="ORF">RM540_01310</name>
</gene>
<sequence length="118" mass="12769">MTLSDSLVVQPDLVFVSHARDGIVTREGLSGAPDLVAEVLSPSTAYYDLTLKRDVYEARGVSEYWIVDPERKTVAVLAREDGRYRTHADLGATGRAASALLDGFAVEVASLFGSPRRS</sequence>
<evidence type="ECO:0000313" key="2">
    <source>
        <dbReference type="EMBL" id="MDT0630371.1"/>
    </source>
</evidence>
<dbReference type="CDD" id="cd06260">
    <property type="entry name" value="DUF820-like"/>
    <property type="match status" value="1"/>
</dbReference>
<proteinExistence type="predicted"/>
<dbReference type="Proteomes" id="UP001267426">
    <property type="component" value="Unassembled WGS sequence"/>
</dbReference>
<keyword evidence="2" id="KW-0378">Hydrolase</keyword>
<dbReference type="Pfam" id="PF05685">
    <property type="entry name" value="Uma2"/>
    <property type="match status" value="1"/>
</dbReference>
<keyword evidence="3" id="KW-1185">Reference proteome</keyword>
<feature type="domain" description="Putative restriction endonuclease" evidence="1">
    <location>
        <begin position="3"/>
        <end position="106"/>
    </location>
</feature>
<dbReference type="InterPro" id="IPR011335">
    <property type="entry name" value="Restrct_endonuc-II-like"/>
</dbReference>
<dbReference type="Gene3D" id="3.90.1570.10">
    <property type="entry name" value="tt1808, chain A"/>
    <property type="match status" value="1"/>
</dbReference>
<dbReference type="RefSeq" id="WP_311661427.1">
    <property type="nucleotide sequence ID" value="NZ_JAVRHT010000001.1"/>
</dbReference>
<dbReference type="EMBL" id="JAVRHT010000001">
    <property type="protein sequence ID" value="MDT0630371.1"/>
    <property type="molecule type" value="Genomic_DNA"/>
</dbReference>
<dbReference type="GO" id="GO:0004519">
    <property type="term" value="F:endonuclease activity"/>
    <property type="evidence" value="ECO:0007669"/>
    <property type="project" value="UniProtKB-KW"/>
</dbReference>